<feature type="coiled-coil region" evidence="1">
    <location>
        <begin position="51"/>
        <end position="78"/>
    </location>
</feature>
<sequence length="80" mass="9492">MFLHISEEEKQVIMNEIKRFYFEERGEEVGEIAAIQTFEFIKEKLGPYFYNQAIKDSRKVVEDKAAAIEEELFALEKRLS</sequence>
<reference evidence="2 3" key="1">
    <citation type="submission" date="2023-01" db="EMBL/GenBank/DDBJ databases">
        <title>Bacillus changyiensis sp. nov., isolated from a coastal deposit.</title>
        <authorList>
            <person name="Xiao G."/>
            <person name="Lai Q."/>
            <person name="Hu Z."/>
            <person name="Shao Z."/>
        </authorList>
    </citation>
    <scope>NUCLEOTIDE SEQUENCE [LARGE SCALE GENOMIC DNA]</scope>
    <source>
        <strain evidence="2 3">CLL-7-23</strain>
    </source>
</reference>
<gene>
    <name evidence="2" type="ORF">PJ311_15275</name>
</gene>
<dbReference type="InterPro" id="IPR018680">
    <property type="entry name" value="DUF2164"/>
</dbReference>
<dbReference type="EMBL" id="JAQKAB010000011">
    <property type="protein sequence ID" value="MDA7027937.1"/>
    <property type="molecule type" value="Genomic_DNA"/>
</dbReference>
<dbReference type="Proteomes" id="UP001211894">
    <property type="component" value="Unassembled WGS sequence"/>
</dbReference>
<dbReference type="RefSeq" id="WP_271341758.1">
    <property type="nucleotide sequence ID" value="NZ_JAQKAB010000011.1"/>
</dbReference>
<keyword evidence="1" id="KW-0175">Coiled coil</keyword>
<keyword evidence="3" id="KW-1185">Reference proteome</keyword>
<name>A0ABT4X9A7_9BACI</name>
<dbReference type="Pfam" id="PF09932">
    <property type="entry name" value="DUF2164"/>
    <property type="match status" value="1"/>
</dbReference>
<evidence type="ECO:0000313" key="2">
    <source>
        <dbReference type="EMBL" id="MDA7027937.1"/>
    </source>
</evidence>
<evidence type="ECO:0000313" key="3">
    <source>
        <dbReference type="Proteomes" id="UP001211894"/>
    </source>
</evidence>
<organism evidence="2 3">
    <name type="scientific">Bacillus changyiensis</name>
    <dbReference type="NCBI Taxonomy" id="3004103"/>
    <lineage>
        <taxon>Bacteria</taxon>
        <taxon>Bacillati</taxon>
        <taxon>Bacillota</taxon>
        <taxon>Bacilli</taxon>
        <taxon>Bacillales</taxon>
        <taxon>Bacillaceae</taxon>
        <taxon>Bacillus</taxon>
    </lineage>
</organism>
<protein>
    <submittedName>
        <fullName evidence="2">DUF2164 family protein</fullName>
    </submittedName>
</protein>
<proteinExistence type="predicted"/>
<evidence type="ECO:0000256" key="1">
    <source>
        <dbReference type="SAM" id="Coils"/>
    </source>
</evidence>
<comment type="caution">
    <text evidence="2">The sequence shown here is derived from an EMBL/GenBank/DDBJ whole genome shotgun (WGS) entry which is preliminary data.</text>
</comment>
<accession>A0ABT4X9A7</accession>